<gene>
    <name evidence="2" type="ORF">BN4615_P10345</name>
</gene>
<reference evidence="2" key="1">
    <citation type="submission" date="2016-04" db="EMBL/GenBank/DDBJ databases">
        <authorList>
            <person name="Evans L.H."/>
            <person name="Alamgir A."/>
            <person name="Owens N."/>
            <person name="Weber N.D."/>
            <person name="Virtaneva K."/>
            <person name="Barbian K."/>
            <person name="Babar A."/>
            <person name="Rosenke K."/>
        </authorList>
    </citation>
    <scope>NUCLEOTIDE SEQUENCE</scope>
    <source>
        <strain evidence="2">Nono1</strain>
    </source>
</reference>
<sequence length="128" mass="13811">MTPDGTAPETRPAAPPPPPSPQQLADMTAVARSLAAAHQEQDPLDLRYIASTRQAVLRATTPSRPVGDAGVYVIQLEGNFRRQVRHREKTLHGTSMIIIIDAETGQVTDLSISPQPFDLRGLGRAVPL</sequence>
<protein>
    <submittedName>
        <fullName evidence="2">Uncharacterized protein</fullName>
    </submittedName>
</protein>
<dbReference type="AlphaFoldDB" id="A0A1M4EPT3"/>
<evidence type="ECO:0000256" key="1">
    <source>
        <dbReference type="SAM" id="MobiDB-lite"/>
    </source>
</evidence>
<proteinExistence type="predicted"/>
<evidence type="ECO:0000313" key="2">
    <source>
        <dbReference type="EMBL" id="SBP00829.1"/>
    </source>
</evidence>
<name>A0A1M4EPT3_9ACTN</name>
<feature type="region of interest" description="Disordered" evidence="1">
    <location>
        <begin position="1"/>
        <end position="36"/>
    </location>
</feature>
<accession>A0A1M4EPT3</accession>
<organism evidence="2">
    <name type="scientific">Nonomuraea gerenzanensis</name>
    <dbReference type="NCBI Taxonomy" id="93944"/>
    <lineage>
        <taxon>Bacteria</taxon>
        <taxon>Bacillati</taxon>
        <taxon>Actinomycetota</taxon>
        <taxon>Actinomycetes</taxon>
        <taxon>Streptosporangiales</taxon>
        <taxon>Streptosporangiaceae</taxon>
        <taxon>Nonomuraea</taxon>
    </lineage>
</organism>
<dbReference type="EMBL" id="LT559118">
    <property type="protein sequence ID" value="SBP00829.1"/>
    <property type="molecule type" value="Genomic_DNA"/>
</dbReference>